<comment type="subcellular location">
    <subcellularLocation>
        <location evidence="1">Cell envelope</location>
    </subcellularLocation>
</comment>
<feature type="region of interest" description="Disordered" evidence="7">
    <location>
        <begin position="1"/>
        <end position="54"/>
    </location>
</feature>
<proteinExistence type="predicted"/>
<dbReference type="InterPro" id="IPR036909">
    <property type="entry name" value="Cyt_c-like_dom_sf"/>
</dbReference>
<evidence type="ECO:0000256" key="5">
    <source>
        <dbReference type="ARBA" id="ARBA00023004"/>
    </source>
</evidence>
<dbReference type="PANTHER" id="PTHR30600">
    <property type="entry name" value="CYTOCHROME C PEROXIDASE-RELATED"/>
    <property type="match status" value="1"/>
</dbReference>
<keyword evidence="10" id="KW-1185">Reference proteome</keyword>
<feature type="domain" description="Cytochrome c" evidence="8">
    <location>
        <begin position="262"/>
        <end position="367"/>
    </location>
</feature>
<evidence type="ECO:0000256" key="4">
    <source>
        <dbReference type="ARBA" id="ARBA00023002"/>
    </source>
</evidence>
<dbReference type="InterPro" id="IPR004852">
    <property type="entry name" value="Di-haem_cyt_c_peroxidsae"/>
</dbReference>
<dbReference type="GO" id="GO:0020037">
    <property type="term" value="F:heme binding"/>
    <property type="evidence" value="ECO:0007669"/>
    <property type="project" value="InterPro"/>
</dbReference>
<keyword evidence="4" id="KW-0560">Oxidoreductase</keyword>
<feature type="compositionally biased region" description="Basic and acidic residues" evidence="7">
    <location>
        <begin position="1"/>
        <end position="31"/>
    </location>
</feature>
<dbReference type="GO" id="GO:0004130">
    <property type="term" value="F:cytochrome-c peroxidase activity"/>
    <property type="evidence" value="ECO:0007669"/>
    <property type="project" value="TreeGrafter"/>
</dbReference>
<dbReference type="PROSITE" id="PS51007">
    <property type="entry name" value="CYTC"/>
    <property type="match status" value="2"/>
</dbReference>
<sequence>MDRPCQRRQGRDLDRARHGAEVQRHSQDRRFPARAGNLHAADRRQRRAAGDRAGDPRALTVAGLIWRLGALAAGAAALVGAAAPQAWRWDLPGGIAPPALPADNPMTAAKVELGRRLFYDADLSANGTMACATCHEQKHAFADGNRTHPGVTDEPGRRNVPGLANAAWLSPLTYADPAAKTLEQQAFTPVFGTHPVEMGMAGREGEIAARLGQDDCYRAQFRRAFPDSGGRIEFAAVAKALAAFERTLVSYGSAYDRGVMTAAARAGQQDFSRDCAACHAGARFTDLGFHRLGPADPAGGDQGAFENTGAEADRGKFRTPSLRNVALTGPWWHDGSAPSLRGAIARHGLALPDSEVERLLAFLNALSDAEFAGRKSLALPDRACGRRL</sequence>
<accession>A0A7X1KND2</accession>
<dbReference type="AlphaFoldDB" id="A0A7X1KND2"/>
<evidence type="ECO:0000256" key="2">
    <source>
        <dbReference type="ARBA" id="ARBA00022617"/>
    </source>
</evidence>
<evidence type="ECO:0000256" key="6">
    <source>
        <dbReference type="PROSITE-ProRule" id="PRU00433"/>
    </source>
</evidence>
<dbReference type="GO" id="GO:0046872">
    <property type="term" value="F:metal ion binding"/>
    <property type="evidence" value="ECO:0007669"/>
    <property type="project" value="UniProtKB-KW"/>
</dbReference>
<gene>
    <name evidence="9" type="ORF">H7F51_17430</name>
</gene>
<dbReference type="InterPro" id="IPR009056">
    <property type="entry name" value="Cyt_c-like_dom"/>
</dbReference>
<dbReference type="Gene3D" id="1.10.760.10">
    <property type="entry name" value="Cytochrome c-like domain"/>
    <property type="match status" value="2"/>
</dbReference>
<reference evidence="9 10" key="1">
    <citation type="submission" date="2020-08" db="EMBL/GenBank/DDBJ databases">
        <title>The genome sequence of type strain Novosphingobium flavum NBRC 111647.</title>
        <authorList>
            <person name="Liu Y."/>
        </authorList>
    </citation>
    <scope>NUCLEOTIDE SEQUENCE [LARGE SCALE GENOMIC DNA]</scope>
    <source>
        <strain evidence="9 10">NBRC 111647</strain>
    </source>
</reference>
<keyword evidence="2 6" id="KW-0349">Heme</keyword>
<dbReference type="GO" id="GO:0009055">
    <property type="term" value="F:electron transfer activity"/>
    <property type="evidence" value="ECO:0007669"/>
    <property type="project" value="InterPro"/>
</dbReference>
<dbReference type="Proteomes" id="UP000566813">
    <property type="component" value="Unassembled WGS sequence"/>
</dbReference>
<keyword evidence="3 6" id="KW-0479">Metal-binding</keyword>
<evidence type="ECO:0000313" key="9">
    <source>
        <dbReference type="EMBL" id="MBC2667303.1"/>
    </source>
</evidence>
<comment type="caution">
    <text evidence="9">The sequence shown here is derived from an EMBL/GenBank/DDBJ whole genome shotgun (WGS) entry which is preliminary data.</text>
</comment>
<evidence type="ECO:0000259" key="8">
    <source>
        <dbReference type="PROSITE" id="PS51007"/>
    </source>
</evidence>
<organism evidence="9 10">
    <name type="scientific">Novosphingobium flavum</name>
    <dbReference type="NCBI Taxonomy" id="1778672"/>
    <lineage>
        <taxon>Bacteria</taxon>
        <taxon>Pseudomonadati</taxon>
        <taxon>Pseudomonadota</taxon>
        <taxon>Alphaproteobacteria</taxon>
        <taxon>Sphingomonadales</taxon>
        <taxon>Sphingomonadaceae</taxon>
        <taxon>Novosphingobium</taxon>
    </lineage>
</organism>
<keyword evidence="5 6" id="KW-0408">Iron</keyword>
<dbReference type="InterPro" id="IPR051395">
    <property type="entry name" value="Cytochrome_c_Peroxidase/MauG"/>
</dbReference>
<feature type="compositionally biased region" description="Basic and acidic residues" evidence="7">
    <location>
        <begin position="40"/>
        <end position="54"/>
    </location>
</feature>
<evidence type="ECO:0000256" key="1">
    <source>
        <dbReference type="ARBA" id="ARBA00004196"/>
    </source>
</evidence>
<feature type="domain" description="Cytochrome c" evidence="8">
    <location>
        <begin position="109"/>
        <end position="245"/>
    </location>
</feature>
<evidence type="ECO:0000313" key="10">
    <source>
        <dbReference type="Proteomes" id="UP000566813"/>
    </source>
</evidence>
<dbReference type="EMBL" id="JACLAW010000017">
    <property type="protein sequence ID" value="MBC2667303.1"/>
    <property type="molecule type" value="Genomic_DNA"/>
</dbReference>
<protein>
    <submittedName>
        <fullName evidence="9">Cytochrome-c peroxidase</fullName>
    </submittedName>
</protein>
<keyword evidence="9" id="KW-0575">Peroxidase</keyword>
<name>A0A7X1KND2_9SPHN</name>
<evidence type="ECO:0000256" key="7">
    <source>
        <dbReference type="SAM" id="MobiDB-lite"/>
    </source>
</evidence>
<dbReference type="Pfam" id="PF03150">
    <property type="entry name" value="CCP_MauG"/>
    <property type="match status" value="1"/>
</dbReference>
<dbReference type="SUPFAM" id="SSF46626">
    <property type="entry name" value="Cytochrome c"/>
    <property type="match status" value="2"/>
</dbReference>
<dbReference type="GO" id="GO:0030313">
    <property type="term" value="C:cell envelope"/>
    <property type="evidence" value="ECO:0007669"/>
    <property type="project" value="UniProtKB-SubCell"/>
</dbReference>
<evidence type="ECO:0000256" key="3">
    <source>
        <dbReference type="ARBA" id="ARBA00022723"/>
    </source>
</evidence>